<protein>
    <submittedName>
        <fullName evidence="1">Uncharacterized protein</fullName>
    </submittedName>
</protein>
<comment type="caution">
    <text evidence="1">The sequence shown here is derived from an EMBL/GenBank/DDBJ whole genome shotgun (WGS) entry which is preliminary data.</text>
</comment>
<evidence type="ECO:0000313" key="2">
    <source>
        <dbReference type="Proteomes" id="UP000689195"/>
    </source>
</evidence>
<dbReference type="Proteomes" id="UP000689195">
    <property type="component" value="Unassembled WGS sequence"/>
</dbReference>
<evidence type="ECO:0000313" key="1">
    <source>
        <dbReference type="EMBL" id="CAD8209713.1"/>
    </source>
</evidence>
<name>A0A8S1Y8L0_9CILI</name>
<sequence>MVMQMQRITTLNYGMINLQLNMKHQFKERSFGICSQQVVNLQVTKINQKLEQDTVNLWQSGNQEIINGYVIYSMKLFKTSSLINSVDLFIQYNTTQTIQHLIRVEAYLCACFTPN</sequence>
<gene>
    <name evidence="1" type="ORF">PPENT_87.1.T1550125</name>
</gene>
<dbReference type="EMBL" id="CAJJDO010000155">
    <property type="protein sequence ID" value="CAD8209713.1"/>
    <property type="molecule type" value="Genomic_DNA"/>
</dbReference>
<proteinExistence type="predicted"/>
<keyword evidence="2" id="KW-1185">Reference proteome</keyword>
<accession>A0A8S1Y8L0</accession>
<organism evidence="1 2">
    <name type="scientific">Paramecium pentaurelia</name>
    <dbReference type="NCBI Taxonomy" id="43138"/>
    <lineage>
        <taxon>Eukaryota</taxon>
        <taxon>Sar</taxon>
        <taxon>Alveolata</taxon>
        <taxon>Ciliophora</taxon>
        <taxon>Intramacronucleata</taxon>
        <taxon>Oligohymenophorea</taxon>
        <taxon>Peniculida</taxon>
        <taxon>Parameciidae</taxon>
        <taxon>Paramecium</taxon>
    </lineage>
</organism>
<reference evidence="1" key="1">
    <citation type="submission" date="2021-01" db="EMBL/GenBank/DDBJ databases">
        <authorList>
            <consortium name="Genoscope - CEA"/>
            <person name="William W."/>
        </authorList>
    </citation>
    <scope>NUCLEOTIDE SEQUENCE</scope>
</reference>
<dbReference type="AlphaFoldDB" id="A0A8S1Y8L0"/>